<keyword evidence="4 7" id="KW-0812">Transmembrane</keyword>
<name>A0A0R3N750_9BRAD</name>
<evidence type="ECO:0008006" key="10">
    <source>
        <dbReference type="Google" id="ProtNLM"/>
    </source>
</evidence>
<evidence type="ECO:0000256" key="3">
    <source>
        <dbReference type="ARBA" id="ARBA00022475"/>
    </source>
</evidence>
<keyword evidence="3" id="KW-1003">Cell membrane</keyword>
<evidence type="ECO:0000256" key="5">
    <source>
        <dbReference type="ARBA" id="ARBA00022989"/>
    </source>
</evidence>
<comment type="similarity">
    <text evidence="2">Belongs to the polysaccharide synthase family.</text>
</comment>
<dbReference type="GO" id="GO:0005886">
    <property type="term" value="C:plasma membrane"/>
    <property type="evidence" value="ECO:0007669"/>
    <property type="project" value="UniProtKB-SubCell"/>
</dbReference>
<dbReference type="EMBL" id="LLYB01000034">
    <property type="protein sequence ID" value="KRR27882.1"/>
    <property type="molecule type" value="Genomic_DNA"/>
</dbReference>
<feature type="transmembrane region" description="Helical" evidence="7">
    <location>
        <begin position="377"/>
        <end position="395"/>
    </location>
</feature>
<dbReference type="Pfam" id="PF13440">
    <property type="entry name" value="Polysacc_synt_3"/>
    <property type="match status" value="1"/>
</dbReference>
<proteinExistence type="inferred from homology"/>
<feature type="transmembrane region" description="Helical" evidence="7">
    <location>
        <begin position="304"/>
        <end position="323"/>
    </location>
</feature>
<keyword evidence="5 7" id="KW-1133">Transmembrane helix</keyword>
<keyword evidence="6 7" id="KW-0472">Membrane</keyword>
<feature type="transmembrane region" description="Helical" evidence="7">
    <location>
        <begin position="187"/>
        <end position="210"/>
    </location>
</feature>
<protein>
    <recommendedName>
        <fullName evidence="10">Membrane protein involved in the export of O-antigen and teichoic acid</fullName>
    </recommendedName>
</protein>
<accession>A0A0R3N750</accession>
<feature type="transmembrane region" description="Helical" evidence="7">
    <location>
        <begin position="124"/>
        <end position="145"/>
    </location>
</feature>
<evidence type="ECO:0000313" key="8">
    <source>
        <dbReference type="EMBL" id="KRR27882.1"/>
    </source>
</evidence>
<feature type="transmembrane region" description="Helical" evidence="7">
    <location>
        <begin position="157"/>
        <end position="181"/>
    </location>
</feature>
<gene>
    <name evidence="8" type="ORF">CQ14_08570</name>
</gene>
<feature type="transmembrane region" description="Helical" evidence="7">
    <location>
        <begin position="249"/>
        <end position="271"/>
    </location>
</feature>
<feature type="transmembrane region" description="Helical" evidence="7">
    <location>
        <begin position="46"/>
        <end position="68"/>
    </location>
</feature>
<evidence type="ECO:0000256" key="4">
    <source>
        <dbReference type="ARBA" id="ARBA00022692"/>
    </source>
</evidence>
<comment type="subcellular location">
    <subcellularLocation>
        <location evidence="1">Cell membrane</location>
        <topology evidence="1">Multi-pass membrane protein</topology>
    </subcellularLocation>
</comment>
<feature type="transmembrane region" description="Helical" evidence="7">
    <location>
        <begin position="401"/>
        <end position="420"/>
    </location>
</feature>
<feature type="transmembrane region" description="Helical" evidence="7">
    <location>
        <begin position="222"/>
        <end position="243"/>
    </location>
</feature>
<comment type="caution">
    <text evidence="8">The sequence shown here is derived from an EMBL/GenBank/DDBJ whole genome shotgun (WGS) entry which is preliminary data.</text>
</comment>
<evidence type="ECO:0000256" key="7">
    <source>
        <dbReference type="SAM" id="Phobius"/>
    </source>
</evidence>
<dbReference type="OrthoDB" id="7605542at2"/>
<evidence type="ECO:0000313" key="9">
    <source>
        <dbReference type="Proteomes" id="UP000051660"/>
    </source>
</evidence>
<sequence>MSLSEQISLKQRVMKAGIWSLGGFALSLAIRLGSSLLMTRLLAPEMFGVMAVASTLIVGLAMFSDVGLKQNVVQSKRGHETSFLNTAWAIQILRGALLSAAALVLCAVLVILGRSEHIPANSVYAAPVLPYVVAVLSFSTLIAGFESTKVLEANRSILLGRITGMEIVSQAVGLVCMVGWVLVDRSIWALVAGTICSSLIRTVVSHLWLPGVANRWQWDRRAVHEVIHFGKWILLSSVLGFLASSGDRLLLGGLVDSTVLGLYAIASLFVISADGVLSKIMTDVAFPALSEIVRTKGMDLKRNYYRLVAIIAWVSYFLAGFLMTFGPSLIRLLYDPRYHEAGWMLAILAATLATMPFRLAVQAFLALGMPRIQSNVILVRLASLYVLAPLGFYFFGLDGALAMIVFSQFAYLPIIIFYSLKHDLFDLRKELYFLVWIPIGLLAGKISALIIGYSL</sequence>
<reference evidence="8 9" key="1">
    <citation type="submission" date="2014-03" db="EMBL/GenBank/DDBJ databases">
        <title>Bradyrhizobium valentinum sp. nov., isolated from effective nodules of Lupinus mariae-josephae, a lupine endemic of basic-lime soils in Eastern Spain.</title>
        <authorList>
            <person name="Duran D."/>
            <person name="Rey L."/>
            <person name="Navarro A."/>
            <person name="Busquets A."/>
            <person name="Imperial J."/>
            <person name="Ruiz-Argueso T."/>
        </authorList>
    </citation>
    <scope>NUCLEOTIDE SEQUENCE [LARGE SCALE GENOMIC DNA]</scope>
    <source>
        <strain evidence="8 9">CCBAU 23086</strain>
    </source>
</reference>
<evidence type="ECO:0000256" key="1">
    <source>
        <dbReference type="ARBA" id="ARBA00004651"/>
    </source>
</evidence>
<dbReference type="PANTHER" id="PTHR30250">
    <property type="entry name" value="PST FAMILY PREDICTED COLANIC ACID TRANSPORTER"/>
    <property type="match status" value="1"/>
</dbReference>
<dbReference type="InterPro" id="IPR050833">
    <property type="entry name" value="Poly_Biosynth_Transport"/>
</dbReference>
<evidence type="ECO:0000256" key="6">
    <source>
        <dbReference type="ARBA" id="ARBA00023136"/>
    </source>
</evidence>
<feature type="transmembrane region" description="Helical" evidence="7">
    <location>
        <begin position="343"/>
        <end position="365"/>
    </location>
</feature>
<dbReference type="AlphaFoldDB" id="A0A0R3N750"/>
<dbReference type="Proteomes" id="UP000051660">
    <property type="component" value="Unassembled WGS sequence"/>
</dbReference>
<dbReference type="PANTHER" id="PTHR30250:SF10">
    <property type="entry name" value="LIPOPOLYSACCHARIDE BIOSYNTHESIS PROTEIN WZXC"/>
    <property type="match status" value="1"/>
</dbReference>
<feature type="transmembrane region" description="Helical" evidence="7">
    <location>
        <begin position="432"/>
        <end position="453"/>
    </location>
</feature>
<organism evidence="8 9">
    <name type="scientific">Bradyrhizobium lablabi</name>
    <dbReference type="NCBI Taxonomy" id="722472"/>
    <lineage>
        <taxon>Bacteria</taxon>
        <taxon>Pseudomonadati</taxon>
        <taxon>Pseudomonadota</taxon>
        <taxon>Alphaproteobacteria</taxon>
        <taxon>Hyphomicrobiales</taxon>
        <taxon>Nitrobacteraceae</taxon>
        <taxon>Bradyrhizobium</taxon>
    </lineage>
</organism>
<feature type="transmembrane region" description="Helical" evidence="7">
    <location>
        <begin position="88"/>
        <end position="112"/>
    </location>
</feature>
<evidence type="ECO:0000256" key="2">
    <source>
        <dbReference type="ARBA" id="ARBA00007430"/>
    </source>
</evidence>
<feature type="transmembrane region" description="Helical" evidence="7">
    <location>
        <begin position="16"/>
        <end position="34"/>
    </location>
</feature>